<reference evidence="1" key="1">
    <citation type="journal article" date="2014" name="Nat. Genet.">
        <title>Genome and transcriptome of the porcine whipworm Trichuris suis.</title>
        <authorList>
            <person name="Jex A.R."/>
            <person name="Nejsum P."/>
            <person name="Schwarz E.M."/>
            <person name="Hu L."/>
            <person name="Young N.D."/>
            <person name="Hall R.S."/>
            <person name="Korhonen P.K."/>
            <person name="Liao S."/>
            <person name="Thamsborg S."/>
            <person name="Xia J."/>
            <person name="Xu P."/>
            <person name="Wang S."/>
            <person name="Scheerlinck J.P."/>
            <person name="Hofmann A."/>
            <person name="Sternberg P.W."/>
            <person name="Wang J."/>
            <person name="Gasser R.B."/>
        </authorList>
    </citation>
    <scope>NUCLEOTIDE SEQUENCE [LARGE SCALE GENOMIC DNA]</scope>
    <source>
        <strain evidence="1">DCEP-RM93F</strain>
    </source>
</reference>
<dbReference type="AlphaFoldDB" id="A0A085NIE7"/>
<evidence type="ECO:0000313" key="1">
    <source>
        <dbReference type="EMBL" id="KFD69243.1"/>
    </source>
</evidence>
<proteinExistence type="predicted"/>
<protein>
    <submittedName>
        <fullName evidence="1">Uncharacterized protein</fullName>
    </submittedName>
</protein>
<gene>
    <name evidence="1" type="ORF">M514_18612</name>
</gene>
<dbReference type="Proteomes" id="UP000030758">
    <property type="component" value="Unassembled WGS sequence"/>
</dbReference>
<dbReference type="EMBL" id="KL367497">
    <property type="protein sequence ID" value="KFD69243.1"/>
    <property type="molecule type" value="Genomic_DNA"/>
</dbReference>
<accession>A0A085NIE7</accession>
<organism evidence="1">
    <name type="scientific">Trichuris suis</name>
    <name type="common">pig whipworm</name>
    <dbReference type="NCBI Taxonomy" id="68888"/>
    <lineage>
        <taxon>Eukaryota</taxon>
        <taxon>Metazoa</taxon>
        <taxon>Ecdysozoa</taxon>
        <taxon>Nematoda</taxon>
        <taxon>Enoplea</taxon>
        <taxon>Dorylaimia</taxon>
        <taxon>Trichinellida</taxon>
        <taxon>Trichuridae</taxon>
        <taxon>Trichuris</taxon>
    </lineage>
</organism>
<sequence>MEKWTCSNTLLRSGSPLNTGLDLLIKRKLHFHCEVWLCPFIGYDAHFEQAALRRYFRLKGSYVQVYLCSL</sequence>
<name>A0A085NIE7_9BILA</name>